<evidence type="ECO:0000256" key="2">
    <source>
        <dbReference type="ARBA" id="ARBA00009142"/>
    </source>
</evidence>
<feature type="transmembrane region" description="Helical" evidence="8">
    <location>
        <begin position="240"/>
        <end position="258"/>
    </location>
</feature>
<dbReference type="AlphaFoldDB" id="Q65U85"/>
<accession>Q65U85</accession>
<evidence type="ECO:0000256" key="3">
    <source>
        <dbReference type="ARBA" id="ARBA00022448"/>
    </source>
</evidence>
<dbReference type="STRING" id="221988.MS0868"/>
<feature type="transmembrane region" description="Helical" evidence="8">
    <location>
        <begin position="142"/>
        <end position="161"/>
    </location>
</feature>
<evidence type="ECO:0000256" key="6">
    <source>
        <dbReference type="ARBA" id="ARBA00022989"/>
    </source>
</evidence>
<evidence type="ECO:0000313" key="10">
    <source>
        <dbReference type="Proteomes" id="UP000000607"/>
    </source>
</evidence>
<feature type="transmembrane region" description="Helical" evidence="8">
    <location>
        <begin position="85"/>
        <end position="105"/>
    </location>
</feature>
<keyword evidence="7 8" id="KW-0472">Membrane</keyword>
<dbReference type="Pfam" id="PF01925">
    <property type="entry name" value="TauE"/>
    <property type="match status" value="1"/>
</dbReference>
<dbReference type="HOGENOM" id="CLU_045498_2_1_6"/>
<name>Q65U85_MANSM</name>
<dbReference type="KEGG" id="msu:MS0868"/>
<evidence type="ECO:0000256" key="7">
    <source>
        <dbReference type="ARBA" id="ARBA00023136"/>
    </source>
</evidence>
<feature type="transmembrane region" description="Helical" evidence="8">
    <location>
        <begin position="111"/>
        <end position="130"/>
    </location>
</feature>
<keyword evidence="4 8" id="KW-1003">Cell membrane</keyword>
<feature type="transmembrane region" description="Helical" evidence="8">
    <location>
        <begin position="198"/>
        <end position="220"/>
    </location>
</feature>
<evidence type="ECO:0000256" key="1">
    <source>
        <dbReference type="ARBA" id="ARBA00004651"/>
    </source>
</evidence>
<evidence type="ECO:0000313" key="9">
    <source>
        <dbReference type="EMBL" id="AAU37475.1"/>
    </source>
</evidence>
<dbReference type="EMBL" id="AE016827">
    <property type="protein sequence ID" value="AAU37475.1"/>
    <property type="molecule type" value="Genomic_DNA"/>
</dbReference>
<dbReference type="Proteomes" id="UP000000607">
    <property type="component" value="Chromosome"/>
</dbReference>
<dbReference type="eggNOG" id="COG0730">
    <property type="taxonomic scope" value="Bacteria"/>
</dbReference>
<feature type="transmembrane region" description="Helical" evidence="8">
    <location>
        <begin position="20"/>
        <end position="47"/>
    </location>
</feature>
<feature type="transmembrane region" description="Helical" evidence="8">
    <location>
        <begin position="167"/>
        <end position="186"/>
    </location>
</feature>
<gene>
    <name evidence="9" type="ordered locus">MS0868</name>
</gene>
<keyword evidence="3" id="KW-0813">Transport</keyword>
<keyword evidence="10" id="KW-1185">Reference proteome</keyword>
<protein>
    <recommendedName>
        <fullName evidence="8">Probable membrane transporter protein</fullName>
    </recommendedName>
</protein>
<reference evidence="9 10" key="1">
    <citation type="journal article" date="2004" name="Nat. Biotechnol.">
        <title>The genome sequence of the capnophilic rumen bacterium Mannheimia succiniciproducens.</title>
        <authorList>
            <person name="Hong S.H."/>
            <person name="Kim J.S."/>
            <person name="Lee S.Y."/>
            <person name="In Y.H."/>
            <person name="Choi S.S."/>
            <person name="Rih J.-K."/>
            <person name="Kim C.H."/>
            <person name="Jeong H."/>
            <person name="Hur C.G."/>
            <person name="Kim J.J."/>
        </authorList>
    </citation>
    <scope>NUCLEOTIDE SEQUENCE [LARGE SCALE GENOMIC DNA]</scope>
    <source>
        <strain evidence="10">KCTC 0769BP / MBEL55E</strain>
    </source>
</reference>
<organism evidence="9 10">
    <name type="scientific">Mannheimia succiniciproducens (strain KCTC 0769BP / MBEL55E)</name>
    <dbReference type="NCBI Taxonomy" id="221988"/>
    <lineage>
        <taxon>Bacteria</taxon>
        <taxon>Pseudomonadati</taxon>
        <taxon>Pseudomonadota</taxon>
        <taxon>Gammaproteobacteria</taxon>
        <taxon>Pasteurellales</taxon>
        <taxon>Pasteurellaceae</taxon>
        <taxon>Basfia</taxon>
    </lineage>
</organism>
<proteinExistence type="inferred from homology"/>
<dbReference type="InterPro" id="IPR052017">
    <property type="entry name" value="TSUP"/>
</dbReference>
<dbReference type="GO" id="GO:0005886">
    <property type="term" value="C:plasma membrane"/>
    <property type="evidence" value="ECO:0007669"/>
    <property type="project" value="UniProtKB-SubCell"/>
</dbReference>
<evidence type="ECO:0000256" key="4">
    <source>
        <dbReference type="ARBA" id="ARBA00022475"/>
    </source>
</evidence>
<dbReference type="PANTHER" id="PTHR30269">
    <property type="entry name" value="TRANSMEMBRANE PROTEIN YFCA"/>
    <property type="match status" value="1"/>
</dbReference>
<comment type="similarity">
    <text evidence="2 8">Belongs to the 4-toluene sulfonate uptake permease (TSUP) (TC 2.A.102) family.</text>
</comment>
<sequence length="264" mass="28177">MAGLTDKGTFMEVTIEITVILFTVAVIAGFIDSIAGGGGLITIPALLMTGMPPALALGTNKLQACGGSFSASWYFIRRRAVDLSAVWLILLMTFIGAVIGTILIQLVDASLIKKVIPFLVLAIGLYFLFTPKLGEQDARQRLSYGVYAFTAGVSIGFYDGFFGPGTGSILSLACVTLLGFNLAKATAHAKVFNFTSNFASLIFFLIGGHILWSVGLVMLVGQFIGAHFGAKMVLSGGKKIIRPMVVIMSFIMTVKMAYDQGWFS</sequence>
<keyword evidence="6 8" id="KW-1133">Transmembrane helix</keyword>
<evidence type="ECO:0000256" key="5">
    <source>
        <dbReference type="ARBA" id="ARBA00022692"/>
    </source>
</evidence>
<evidence type="ECO:0000256" key="8">
    <source>
        <dbReference type="RuleBase" id="RU363041"/>
    </source>
</evidence>
<dbReference type="PANTHER" id="PTHR30269:SF0">
    <property type="entry name" value="MEMBRANE TRANSPORTER PROTEIN YFCA-RELATED"/>
    <property type="match status" value="1"/>
</dbReference>
<dbReference type="InterPro" id="IPR002781">
    <property type="entry name" value="TM_pro_TauE-like"/>
</dbReference>
<comment type="subcellular location">
    <subcellularLocation>
        <location evidence="1 8">Cell membrane</location>
        <topology evidence="1 8">Multi-pass membrane protein</topology>
    </subcellularLocation>
</comment>
<keyword evidence="5 8" id="KW-0812">Transmembrane</keyword>